<comment type="caution">
    <text evidence="23">The sequence shown here is derived from an EMBL/GenBank/DDBJ whole genome shotgun (WGS) entry which is preliminary data.</text>
</comment>
<evidence type="ECO:0000256" key="15">
    <source>
        <dbReference type="ARBA" id="ARBA00022989"/>
    </source>
</evidence>
<dbReference type="PROSITE" id="PS50011">
    <property type="entry name" value="PROTEIN_KINASE_DOM"/>
    <property type="match status" value="1"/>
</dbReference>
<dbReference type="InterPro" id="IPR050647">
    <property type="entry name" value="Plant_LRR-RLKs"/>
</dbReference>
<evidence type="ECO:0000256" key="1">
    <source>
        <dbReference type="ARBA" id="ARBA00004162"/>
    </source>
</evidence>
<keyword evidence="8" id="KW-0808">Transferase</keyword>
<evidence type="ECO:0000256" key="11">
    <source>
        <dbReference type="ARBA" id="ARBA00022737"/>
    </source>
</evidence>
<comment type="similarity">
    <text evidence="2">Belongs to the protein kinase superfamily. Ser/Thr protein kinase family.</text>
</comment>
<evidence type="ECO:0000313" key="24">
    <source>
        <dbReference type="Proteomes" id="UP001324115"/>
    </source>
</evidence>
<evidence type="ECO:0000256" key="3">
    <source>
        <dbReference type="ARBA" id="ARBA00012513"/>
    </source>
</evidence>
<protein>
    <recommendedName>
        <fullName evidence="3">non-specific serine/threonine protein kinase</fullName>
        <ecNumber evidence="3">2.7.11.1</ecNumber>
    </recommendedName>
</protein>
<dbReference type="SUPFAM" id="SSF56112">
    <property type="entry name" value="Protein kinase-like (PK-like)"/>
    <property type="match status" value="1"/>
</dbReference>
<sequence>MGSTDRIAVFGPRPYSDAVAHLRTTDHCNPTNARKVGGIDSGTETEVLLSFKSLVSDPQNALSGWNISYSHCTWFGVNCTSSATKVQSLHLSSLGLFGIIPPQLSNLTSLKTLDLSNNSFFGQIPSELGHLTSLQHIILVGNIINGTIPTSLSHCRRLESIMFQNNKLTGHLPRELGRLHRLKFLDVSMNNLTGVIPSTFGNLSTLTILNIARTQISGEIPNELGRLNNLVTLQLSENQLSGEIPFSIFNISSLKFLSLTLNRLVGKLPSKIGLTLPNIRELCLASNHLEGPIPSSLSNASYIEHLDLSSNNFTRHIPLLGNLKHLVQLLLGANSLSSTTKLNFQVFDSLTNCTLLRKILLNSNQLAGELPPSVTNLSVNLQHFCVYDNFLTGSFPQRLEKYQNLVSLSIEKNFFKGKIPNSIGKLQKLERLMVTDNLFSGEIPDIFSNLTWLYELDMANNRLSGRSPMSIATCQRLEMLVLQRTALNGSIPKQNNSLSGFLPDEFGHLRQLEIMDISGNQLSGNIPAITERYSILQHLNIARNRITGSIPKSLENLAALESLDLSSNNLSGLIPTELENLNALQMLNLSFNSLEGEIPINGVFANISWDSLRGNNQLCVFDRETAEKLRVTTCVTKTKSNSDLVLKVIISTSSFIVFVCALCLGLPPRLSYSEIQLATNGFDTTNLIGRGAFGSVYRAVFSTGESGIHTTVAVKVLDLTKSKASKSFVAECETLRNIQHRNLVKVFTSCSCIDHTGAEFKALAMEFMSNGNLDKWLYPEDVECGSTLTLTQRLNIAIDVASALDYLHHDCDPPVVHCDLKPGNVLLDEDMTAHVGDFGLARFLSHDSSQTGSSTIGLKGSIGYIAPEYGLGGKASTSRDICSFGILLLEMIIAKKPTDGIFQEGLSINKFISEVHENSSSKNKNNIAFRGDKCVASMVRVGLSCAADSSKERFTMREALSKLQEIKRLIKLP</sequence>
<keyword evidence="5" id="KW-0723">Serine/threonine-protein kinase</keyword>
<dbReference type="GO" id="GO:0009791">
    <property type="term" value="P:post-embryonic development"/>
    <property type="evidence" value="ECO:0007669"/>
    <property type="project" value="UniProtKB-ARBA"/>
</dbReference>
<evidence type="ECO:0000256" key="19">
    <source>
        <dbReference type="ARBA" id="ARBA00047899"/>
    </source>
</evidence>
<dbReference type="SMART" id="SM00220">
    <property type="entry name" value="S_TKc"/>
    <property type="match status" value="1"/>
</dbReference>
<evidence type="ECO:0000256" key="18">
    <source>
        <dbReference type="ARBA" id="ARBA00023180"/>
    </source>
</evidence>
<evidence type="ECO:0000313" key="23">
    <source>
        <dbReference type="EMBL" id="KAK4552430.1"/>
    </source>
</evidence>
<evidence type="ECO:0000256" key="21">
    <source>
        <dbReference type="PROSITE-ProRule" id="PRU10141"/>
    </source>
</evidence>
<keyword evidence="13" id="KW-0418">Kinase</keyword>
<keyword evidence="11" id="KW-0677">Repeat</keyword>
<evidence type="ECO:0000256" key="6">
    <source>
        <dbReference type="ARBA" id="ARBA00022553"/>
    </source>
</evidence>
<keyword evidence="6" id="KW-0597">Phosphoprotein</keyword>
<dbReference type="PROSITE" id="PS00108">
    <property type="entry name" value="PROTEIN_KINASE_ST"/>
    <property type="match status" value="1"/>
</dbReference>
<dbReference type="PANTHER" id="PTHR48056:SF89">
    <property type="entry name" value="OS06G0585982 PROTEIN"/>
    <property type="match status" value="1"/>
</dbReference>
<dbReference type="GO" id="GO:0004674">
    <property type="term" value="F:protein serine/threonine kinase activity"/>
    <property type="evidence" value="ECO:0007669"/>
    <property type="project" value="UniProtKB-KW"/>
</dbReference>
<dbReference type="InterPro" id="IPR032675">
    <property type="entry name" value="LRR_dom_sf"/>
</dbReference>
<evidence type="ECO:0000259" key="22">
    <source>
        <dbReference type="PROSITE" id="PS50011"/>
    </source>
</evidence>
<dbReference type="InterPro" id="IPR001611">
    <property type="entry name" value="Leu-rich_rpt"/>
</dbReference>
<gene>
    <name evidence="23" type="ORF">RGQ29_032042</name>
</gene>
<dbReference type="Pfam" id="PF13855">
    <property type="entry name" value="LRR_8"/>
    <property type="match status" value="2"/>
</dbReference>
<keyword evidence="9" id="KW-0812">Transmembrane</keyword>
<dbReference type="FunFam" id="1.10.510.10:FF:000358">
    <property type="entry name" value="Putative leucine-rich repeat receptor-like serine/threonine-protein kinase"/>
    <property type="match status" value="1"/>
</dbReference>
<keyword evidence="12 21" id="KW-0547">Nucleotide-binding</keyword>
<proteinExistence type="inferred from homology"/>
<evidence type="ECO:0000256" key="8">
    <source>
        <dbReference type="ARBA" id="ARBA00022679"/>
    </source>
</evidence>
<comment type="catalytic activity">
    <reaction evidence="20">
        <text>L-seryl-[protein] + ATP = O-phospho-L-seryl-[protein] + ADP + H(+)</text>
        <dbReference type="Rhea" id="RHEA:17989"/>
        <dbReference type="Rhea" id="RHEA-COMP:9863"/>
        <dbReference type="Rhea" id="RHEA-COMP:11604"/>
        <dbReference type="ChEBI" id="CHEBI:15378"/>
        <dbReference type="ChEBI" id="CHEBI:29999"/>
        <dbReference type="ChEBI" id="CHEBI:30616"/>
        <dbReference type="ChEBI" id="CHEBI:83421"/>
        <dbReference type="ChEBI" id="CHEBI:456216"/>
        <dbReference type="EC" id="2.7.11.1"/>
    </reaction>
</comment>
<dbReference type="InterPro" id="IPR008271">
    <property type="entry name" value="Ser/Thr_kinase_AS"/>
</dbReference>
<keyword evidence="14 21" id="KW-0067">ATP-binding</keyword>
<dbReference type="Gene3D" id="1.10.510.10">
    <property type="entry name" value="Transferase(Phosphotransferase) domain 1"/>
    <property type="match status" value="1"/>
</dbReference>
<comment type="subcellular location">
    <subcellularLocation>
        <location evidence="1">Cell membrane</location>
        <topology evidence="1">Single-pass membrane protein</topology>
    </subcellularLocation>
</comment>
<evidence type="ECO:0000256" key="2">
    <source>
        <dbReference type="ARBA" id="ARBA00008684"/>
    </source>
</evidence>
<dbReference type="InterPro" id="IPR013210">
    <property type="entry name" value="LRR_N_plant-typ"/>
</dbReference>
<feature type="binding site" evidence="21">
    <location>
        <position position="715"/>
    </location>
    <ligand>
        <name>ATP</name>
        <dbReference type="ChEBI" id="CHEBI:30616"/>
    </ligand>
</feature>
<evidence type="ECO:0000256" key="16">
    <source>
        <dbReference type="ARBA" id="ARBA00023136"/>
    </source>
</evidence>
<dbReference type="Gene3D" id="3.80.10.10">
    <property type="entry name" value="Ribonuclease Inhibitor"/>
    <property type="match status" value="2"/>
</dbReference>
<dbReference type="Pfam" id="PF00560">
    <property type="entry name" value="LRR_1"/>
    <property type="match status" value="4"/>
</dbReference>
<keyword evidence="7" id="KW-0433">Leucine-rich repeat</keyword>
<evidence type="ECO:0000256" key="5">
    <source>
        <dbReference type="ARBA" id="ARBA00022527"/>
    </source>
</evidence>
<keyword evidence="4" id="KW-1003">Cell membrane</keyword>
<reference evidence="23 24" key="1">
    <citation type="journal article" date="2023" name="G3 (Bethesda)">
        <title>A haplotype-resolved chromosome-scale genome for Quercus rubra L. provides insights into the genetics of adaptive traits for red oak species.</title>
        <authorList>
            <person name="Kapoor B."/>
            <person name="Jenkins J."/>
            <person name="Schmutz J."/>
            <person name="Zhebentyayeva T."/>
            <person name="Kuelheim C."/>
            <person name="Coggeshall M."/>
            <person name="Heim C."/>
            <person name="Lasky J.R."/>
            <person name="Leites L."/>
            <person name="Islam-Faridi N."/>
            <person name="Romero-Severson J."/>
            <person name="DeLeo V.L."/>
            <person name="Lucas S.M."/>
            <person name="Lazic D."/>
            <person name="Gailing O."/>
            <person name="Carlson J."/>
            <person name="Staton M."/>
        </authorList>
    </citation>
    <scope>NUCLEOTIDE SEQUENCE [LARGE SCALE GENOMIC DNA]</scope>
    <source>
        <strain evidence="23">Pseudo-F2</strain>
    </source>
</reference>
<keyword evidence="10" id="KW-0732">Signal</keyword>
<dbReference type="AlphaFoldDB" id="A0AAN7DW25"/>
<dbReference type="SMART" id="SM00369">
    <property type="entry name" value="LRR_TYP"/>
    <property type="match status" value="8"/>
</dbReference>
<evidence type="ECO:0000256" key="10">
    <source>
        <dbReference type="ARBA" id="ARBA00022729"/>
    </source>
</evidence>
<dbReference type="SUPFAM" id="SSF52058">
    <property type="entry name" value="L domain-like"/>
    <property type="match status" value="1"/>
</dbReference>
<organism evidence="23 24">
    <name type="scientific">Quercus rubra</name>
    <name type="common">Northern red oak</name>
    <name type="synonym">Quercus borealis</name>
    <dbReference type="NCBI Taxonomy" id="3512"/>
    <lineage>
        <taxon>Eukaryota</taxon>
        <taxon>Viridiplantae</taxon>
        <taxon>Streptophyta</taxon>
        <taxon>Embryophyta</taxon>
        <taxon>Tracheophyta</taxon>
        <taxon>Spermatophyta</taxon>
        <taxon>Magnoliopsida</taxon>
        <taxon>eudicotyledons</taxon>
        <taxon>Gunneridae</taxon>
        <taxon>Pentapetalae</taxon>
        <taxon>rosids</taxon>
        <taxon>fabids</taxon>
        <taxon>Fagales</taxon>
        <taxon>Fagaceae</taxon>
        <taxon>Quercus</taxon>
    </lineage>
</organism>
<evidence type="ECO:0000256" key="13">
    <source>
        <dbReference type="ARBA" id="ARBA00022777"/>
    </source>
</evidence>
<evidence type="ECO:0000256" key="7">
    <source>
        <dbReference type="ARBA" id="ARBA00022614"/>
    </source>
</evidence>
<dbReference type="GO" id="GO:0005886">
    <property type="term" value="C:plasma membrane"/>
    <property type="evidence" value="ECO:0007669"/>
    <property type="project" value="UniProtKB-SubCell"/>
</dbReference>
<evidence type="ECO:0000256" key="9">
    <source>
        <dbReference type="ARBA" id="ARBA00022692"/>
    </source>
</evidence>
<dbReference type="InterPro" id="IPR000719">
    <property type="entry name" value="Prot_kinase_dom"/>
</dbReference>
<keyword evidence="24" id="KW-1185">Reference proteome</keyword>
<evidence type="ECO:0000256" key="20">
    <source>
        <dbReference type="ARBA" id="ARBA00048679"/>
    </source>
</evidence>
<dbReference type="Pfam" id="PF08263">
    <property type="entry name" value="LRRNT_2"/>
    <property type="match status" value="1"/>
</dbReference>
<feature type="domain" description="Protein kinase" evidence="22">
    <location>
        <begin position="682"/>
        <end position="970"/>
    </location>
</feature>
<dbReference type="EMBL" id="JAXUIC010000021">
    <property type="protein sequence ID" value="KAK4552430.1"/>
    <property type="molecule type" value="Genomic_DNA"/>
</dbReference>
<dbReference type="Pfam" id="PF07714">
    <property type="entry name" value="PK_Tyr_Ser-Thr"/>
    <property type="match status" value="1"/>
</dbReference>
<keyword evidence="18" id="KW-0325">Glycoprotein</keyword>
<dbReference type="InterPro" id="IPR011009">
    <property type="entry name" value="Kinase-like_dom_sf"/>
</dbReference>
<dbReference type="GO" id="GO:0005524">
    <property type="term" value="F:ATP binding"/>
    <property type="evidence" value="ECO:0007669"/>
    <property type="project" value="UniProtKB-UniRule"/>
</dbReference>
<keyword evidence="15" id="KW-1133">Transmembrane helix</keyword>
<dbReference type="PANTHER" id="PTHR48056">
    <property type="entry name" value="LRR RECEPTOR-LIKE SERINE/THREONINE-PROTEIN KINASE-RELATED"/>
    <property type="match status" value="1"/>
</dbReference>
<dbReference type="FunFam" id="3.80.10.10:FF:000317">
    <property type="entry name" value="Inactive leucine-rich repeat receptor-like protein kinase"/>
    <property type="match status" value="1"/>
</dbReference>
<accession>A0AAN7DW25</accession>
<evidence type="ECO:0000256" key="14">
    <source>
        <dbReference type="ARBA" id="ARBA00022840"/>
    </source>
</evidence>
<dbReference type="FunFam" id="3.80.10.10:FF:000233">
    <property type="entry name" value="Leucine-rich repeat receptor-like protein kinase TDR"/>
    <property type="match status" value="1"/>
</dbReference>
<dbReference type="InterPro" id="IPR017441">
    <property type="entry name" value="Protein_kinase_ATP_BS"/>
</dbReference>
<dbReference type="SUPFAM" id="SSF52047">
    <property type="entry name" value="RNI-like"/>
    <property type="match status" value="1"/>
</dbReference>
<keyword evidence="16" id="KW-0472">Membrane</keyword>
<evidence type="ECO:0000256" key="4">
    <source>
        <dbReference type="ARBA" id="ARBA00022475"/>
    </source>
</evidence>
<dbReference type="Gene3D" id="3.30.200.20">
    <property type="entry name" value="Phosphorylase Kinase, domain 1"/>
    <property type="match status" value="1"/>
</dbReference>
<dbReference type="Proteomes" id="UP001324115">
    <property type="component" value="Unassembled WGS sequence"/>
</dbReference>
<dbReference type="PRINTS" id="PR00019">
    <property type="entry name" value="LEURICHRPT"/>
</dbReference>
<comment type="catalytic activity">
    <reaction evidence="19">
        <text>L-threonyl-[protein] + ATP = O-phospho-L-threonyl-[protein] + ADP + H(+)</text>
        <dbReference type="Rhea" id="RHEA:46608"/>
        <dbReference type="Rhea" id="RHEA-COMP:11060"/>
        <dbReference type="Rhea" id="RHEA-COMP:11605"/>
        <dbReference type="ChEBI" id="CHEBI:15378"/>
        <dbReference type="ChEBI" id="CHEBI:30013"/>
        <dbReference type="ChEBI" id="CHEBI:30616"/>
        <dbReference type="ChEBI" id="CHEBI:61977"/>
        <dbReference type="ChEBI" id="CHEBI:456216"/>
        <dbReference type="EC" id="2.7.11.1"/>
    </reaction>
</comment>
<evidence type="ECO:0000256" key="12">
    <source>
        <dbReference type="ARBA" id="ARBA00022741"/>
    </source>
</evidence>
<dbReference type="GO" id="GO:0033612">
    <property type="term" value="F:receptor serine/threonine kinase binding"/>
    <property type="evidence" value="ECO:0007669"/>
    <property type="project" value="TreeGrafter"/>
</dbReference>
<dbReference type="InterPro" id="IPR003591">
    <property type="entry name" value="Leu-rich_rpt_typical-subtyp"/>
</dbReference>
<dbReference type="PROSITE" id="PS00107">
    <property type="entry name" value="PROTEIN_KINASE_ATP"/>
    <property type="match status" value="1"/>
</dbReference>
<keyword evidence="17" id="KW-0675">Receptor</keyword>
<evidence type="ECO:0000256" key="17">
    <source>
        <dbReference type="ARBA" id="ARBA00023170"/>
    </source>
</evidence>
<name>A0AAN7DW25_QUERU</name>
<dbReference type="EC" id="2.7.11.1" evidence="3"/>
<dbReference type="InterPro" id="IPR001245">
    <property type="entry name" value="Ser-Thr/Tyr_kinase_cat_dom"/>
</dbReference>